<name>A0A1M6HU95_9FIRM</name>
<evidence type="ECO:0000256" key="6">
    <source>
        <dbReference type="ARBA" id="ARBA00023098"/>
    </source>
</evidence>
<dbReference type="PANTHER" id="PTHR30309">
    <property type="entry name" value="INNER MEMBRANE PROTEIN YGIH"/>
    <property type="match status" value="1"/>
</dbReference>
<dbReference type="STRING" id="1121950.SAMN02745243_00147"/>
<dbReference type="RefSeq" id="WP_073103788.1">
    <property type="nucleotide sequence ID" value="NZ_FQZY01000005.1"/>
</dbReference>
<dbReference type="NCBIfam" id="TIGR00023">
    <property type="entry name" value="glycerol-3-phosphate 1-O-acyltransferase PlsY"/>
    <property type="match status" value="1"/>
</dbReference>
<keyword evidence="12" id="KW-1185">Reference proteome</keyword>
<evidence type="ECO:0000256" key="10">
    <source>
        <dbReference type="HAMAP-Rule" id="MF_01043"/>
    </source>
</evidence>
<dbReference type="EC" id="2.3.1.275" evidence="10"/>
<feature type="transmembrane region" description="Helical" evidence="10">
    <location>
        <begin position="142"/>
        <end position="161"/>
    </location>
</feature>
<keyword evidence="5 10" id="KW-1133">Transmembrane helix</keyword>
<comment type="catalytic activity">
    <reaction evidence="10">
        <text>an acyl phosphate + sn-glycerol 3-phosphate = a 1-acyl-sn-glycero-3-phosphate + phosphate</text>
        <dbReference type="Rhea" id="RHEA:34075"/>
        <dbReference type="ChEBI" id="CHEBI:43474"/>
        <dbReference type="ChEBI" id="CHEBI:57597"/>
        <dbReference type="ChEBI" id="CHEBI:57970"/>
        <dbReference type="ChEBI" id="CHEBI:59918"/>
        <dbReference type="EC" id="2.3.1.275"/>
    </reaction>
</comment>
<comment type="function">
    <text evidence="10">Catalyzes the transfer of an acyl group from acyl-phosphate (acyl-PO(4)) to glycerol-3-phosphate (G3P) to form lysophosphatidic acid (LPA). This enzyme utilizes acyl-phosphate as fatty acyl donor, but not acyl-CoA or acyl-ACP.</text>
</comment>
<comment type="subunit">
    <text evidence="10">Probably interacts with PlsX.</text>
</comment>
<accession>A0A1M6HU95</accession>
<dbReference type="Proteomes" id="UP000184301">
    <property type="component" value="Unassembled WGS sequence"/>
</dbReference>
<feature type="transmembrane region" description="Helical" evidence="10">
    <location>
        <begin position="173"/>
        <end position="190"/>
    </location>
</feature>
<dbReference type="GO" id="GO:0005886">
    <property type="term" value="C:plasma membrane"/>
    <property type="evidence" value="ECO:0007669"/>
    <property type="project" value="UniProtKB-SubCell"/>
</dbReference>
<keyword evidence="6 10" id="KW-0443">Lipid metabolism</keyword>
<dbReference type="PANTHER" id="PTHR30309:SF0">
    <property type="entry name" value="GLYCEROL-3-PHOSPHATE ACYLTRANSFERASE-RELATED"/>
    <property type="match status" value="1"/>
</dbReference>
<keyword evidence="4 10" id="KW-0812">Transmembrane</keyword>
<evidence type="ECO:0000256" key="5">
    <source>
        <dbReference type="ARBA" id="ARBA00022989"/>
    </source>
</evidence>
<evidence type="ECO:0000256" key="1">
    <source>
        <dbReference type="ARBA" id="ARBA00022475"/>
    </source>
</evidence>
<keyword evidence="9 10" id="KW-1208">Phospholipid metabolism</keyword>
<feature type="transmembrane region" description="Helical" evidence="10">
    <location>
        <begin position="110"/>
        <end position="136"/>
    </location>
</feature>
<reference evidence="11 12" key="1">
    <citation type="submission" date="2016-11" db="EMBL/GenBank/DDBJ databases">
        <authorList>
            <person name="Jaros S."/>
            <person name="Januszkiewicz K."/>
            <person name="Wedrychowicz H."/>
        </authorList>
    </citation>
    <scope>NUCLEOTIDE SEQUENCE [LARGE SCALE GENOMIC DNA]</scope>
    <source>
        <strain evidence="11 12">DSM 15480</strain>
    </source>
</reference>
<proteinExistence type="inferred from homology"/>
<protein>
    <recommendedName>
        <fullName evidence="10">Glycerol-3-phosphate acyltransferase</fullName>
    </recommendedName>
    <alternativeName>
        <fullName evidence="10">Acyl-PO4 G3P acyltransferase</fullName>
    </alternativeName>
    <alternativeName>
        <fullName evidence="10">Acyl-phosphate--glycerol-3-phosphate acyltransferase</fullName>
    </alternativeName>
    <alternativeName>
        <fullName evidence="10">G3P acyltransferase</fullName>
        <shortName evidence="10">GPAT</shortName>
        <ecNumber evidence="10">2.3.1.275</ecNumber>
    </alternativeName>
    <alternativeName>
        <fullName evidence="10">Lysophosphatidic acid synthase</fullName>
        <shortName evidence="10">LPA synthase</shortName>
    </alternativeName>
</protein>
<evidence type="ECO:0000256" key="7">
    <source>
        <dbReference type="ARBA" id="ARBA00023136"/>
    </source>
</evidence>
<comment type="similarity">
    <text evidence="10">Belongs to the PlsY family.</text>
</comment>
<dbReference type="InterPro" id="IPR003811">
    <property type="entry name" value="G3P_acylTferase_PlsY"/>
</dbReference>
<dbReference type="EMBL" id="FQZY01000005">
    <property type="protein sequence ID" value="SHJ25730.1"/>
    <property type="molecule type" value="Genomic_DNA"/>
</dbReference>
<evidence type="ECO:0000256" key="9">
    <source>
        <dbReference type="ARBA" id="ARBA00023264"/>
    </source>
</evidence>
<evidence type="ECO:0000313" key="12">
    <source>
        <dbReference type="Proteomes" id="UP000184301"/>
    </source>
</evidence>
<keyword evidence="3 10" id="KW-0808">Transferase</keyword>
<gene>
    <name evidence="10" type="primary">plsY</name>
    <name evidence="11" type="ORF">SAMN02745243_00147</name>
</gene>
<evidence type="ECO:0000256" key="2">
    <source>
        <dbReference type="ARBA" id="ARBA00022516"/>
    </source>
</evidence>
<dbReference type="AlphaFoldDB" id="A0A1M6HU95"/>
<dbReference type="Pfam" id="PF02660">
    <property type="entry name" value="G3P_acyltransf"/>
    <property type="match status" value="1"/>
</dbReference>
<dbReference type="SMART" id="SM01207">
    <property type="entry name" value="G3P_acyltransf"/>
    <property type="match status" value="1"/>
</dbReference>
<keyword evidence="11" id="KW-0012">Acyltransferase</keyword>
<evidence type="ECO:0000313" key="11">
    <source>
        <dbReference type="EMBL" id="SHJ25730.1"/>
    </source>
</evidence>
<keyword evidence="1 10" id="KW-1003">Cell membrane</keyword>
<comment type="pathway">
    <text evidence="10">Lipid metabolism; phospholipid metabolism.</text>
</comment>
<organism evidence="11 12">
    <name type="scientific">Hespellia stercorisuis DSM 15480</name>
    <dbReference type="NCBI Taxonomy" id="1121950"/>
    <lineage>
        <taxon>Bacteria</taxon>
        <taxon>Bacillati</taxon>
        <taxon>Bacillota</taxon>
        <taxon>Clostridia</taxon>
        <taxon>Lachnospirales</taxon>
        <taxon>Lachnospiraceae</taxon>
        <taxon>Hespellia</taxon>
    </lineage>
</organism>
<dbReference type="GO" id="GO:0008654">
    <property type="term" value="P:phospholipid biosynthetic process"/>
    <property type="evidence" value="ECO:0007669"/>
    <property type="project" value="UniProtKB-UniRule"/>
</dbReference>
<dbReference type="OrthoDB" id="9777124at2"/>
<keyword evidence="2 10" id="KW-0444">Lipid biosynthesis</keyword>
<dbReference type="GO" id="GO:0043772">
    <property type="term" value="F:acyl-phosphate glycerol-3-phosphate acyltransferase activity"/>
    <property type="evidence" value="ECO:0007669"/>
    <property type="project" value="UniProtKB-UniRule"/>
</dbReference>
<keyword evidence="7 10" id="KW-0472">Membrane</keyword>
<evidence type="ECO:0000256" key="4">
    <source>
        <dbReference type="ARBA" id="ARBA00022692"/>
    </source>
</evidence>
<evidence type="ECO:0000256" key="8">
    <source>
        <dbReference type="ARBA" id="ARBA00023209"/>
    </source>
</evidence>
<comment type="subcellular location">
    <subcellularLocation>
        <location evidence="10">Cell membrane</location>
        <topology evidence="10">Multi-pass membrane protein</topology>
    </subcellularLocation>
</comment>
<keyword evidence="8 10" id="KW-0594">Phospholipid biosynthesis</keyword>
<dbReference type="HAMAP" id="MF_01043">
    <property type="entry name" value="PlsY"/>
    <property type="match status" value="1"/>
</dbReference>
<feature type="transmembrane region" description="Helical" evidence="10">
    <location>
        <begin position="53"/>
        <end position="73"/>
    </location>
</feature>
<evidence type="ECO:0000256" key="3">
    <source>
        <dbReference type="ARBA" id="ARBA00022679"/>
    </source>
</evidence>
<dbReference type="UniPathway" id="UPA00085"/>
<sequence length="212" mass="23219">MERIICILIGYVFGLFQTGYLYGKIKNIDIRSQGSGNAGSTNALRVMGIKAGIITLLGDCLKCVLAIVTVRLIFADSHPESLPLLSLYAGLGTTLGHNFPFYLKFKGGKGIAVLAGMFLATSWWMTLTGIVVFFGLVLITRYVSVGSLAASLLFAVEIIIYGQMGGFQMTRPLLYEMYAVAVFLAALAWYRHRANIKRLLQGTENKFGSKKK</sequence>